<evidence type="ECO:0000313" key="2">
    <source>
        <dbReference type="EMBL" id="CAD7633624.1"/>
    </source>
</evidence>
<keyword evidence="3" id="KW-1185">Reference proteome</keyword>
<dbReference type="Gene3D" id="3.20.20.80">
    <property type="entry name" value="Glycosidases"/>
    <property type="match status" value="1"/>
</dbReference>
<dbReference type="EMBL" id="OC867642">
    <property type="protein sequence ID" value="CAD7633624.1"/>
    <property type="molecule type" value="Genomic_DNA"/>
</dbReference>
<evidence type="ECO:0000313" key="3">
    <source>
        <dbReference type="Proteomes" id="UP000759131"/>
    </source>
</evidence>
<accession>A0A7R9L2C8</accession>
<dbReference type="EMBL" id="CAJPIZ010013067">
    <property type="protein sequence ID" value="CAG2114054.1"/>
    <property type="molecule type" value="Genomic_DNA"/>
</dbReference>
<dbReference type="AlphaFoldDB" id="A0A7R9L2C8"/>
<dbReference type="OrthoDB" id="6501919at2759"/>
<protein>
    <recommendedName>
        <fullName evidence="4">Chitinase</fullName>
    </recommendedName>
</protein>
<sequence length="320" mass="34271">MNKIISCLIVAALVVAIECKREAKFAPYIFVPRTSEFKLTQMKQELGVNAFSLAFALGGSGGCTPLWDGEIAIDEPSIVKELNAFRAAGGELLVSTGGQAGNYLENACRSTAELANAYKKVLQVTGAKGLDIDLEAVVPFDTVMSALAQIQKENPAITVSFTLEVQGDDYGLTDALGVDVLKAAVKHGVNVDIVNPMAMDFGASGGRTWGQAVIQTGESVVKQMKKVWPKKSEQELYGMLGVTPMLGVNDNGVIFTLEHAKQLVQWANEKKIGHLGFWDINRDKQCSAESGSNSGSRASPACSGIQQQPFAFTKIFTGFK</sequence>
<evidence type="ECO:0008006" key="4">
    <source>
        <dbReference type="Google" id="ProtNLM"/>
    </source>
</evidence>
<gene>
    <name evidence="2" type="ORF">OSB1V03_LOCUS14020</name>
</gene>
<organism evidence="2">
    <name type="scientific">Medioppia subpectinata</name>
    <dbReference type="NCBI Taxonomy" id="1979941"/>
    <lineage>
        <taxon>Eukaryota</taxon>
        <taxon>Metazoa</taxon>
        <taxon>Ecdysozoa</taxon>
        <taxon>Arthropoda</taxon>
        <taxon>Chelicerata</taxon>
        <taxon>Arachnida</taxon>
        <taxon>Acari</taxon>
        <taxon>Acariformes</taxon>
        <taxon>Sarcoptiformes</taxon>
        <taxon>Oribatida</taxon>
        <taxon>Brachypylina</taxon>
        <taxon>Oppioidea</taxon>
        <taxon>Oppiidae</taxon>
        <taxon>Medioppia</taxon>
    </lineage>
</organism>
<proteinExistence type="predicted"/>
<reference evidence="2" key="1">
    <citation type="submission" date="2020-11" db="EMBL/GenBank/DDBJ databases">
        <authorList>
            <person name="Tran Van P."/>
        </authorList>
    </citation>
    <scope>NUCLEOTIDE SEQUENCE</scope>
</reference>
<dbReference type="PANTHER" id="PTHR42976">
    <property type="entry name" value="BIFUNCTIONAL CHITINASE/LYSOZYME-RELATED"/>
    <property type="match status" value="1"/>
</dbReference>
<dbReference type="SUPFAM" id="SSF51445">
    <property type="entry name" value="(Trans)glycosidases"/>
    <property type="match status" value="1"/>
</dbReference>
<dbReference type="CDD" id="cd06543">
    <property type="entry name" value="GH18_PF-ChiA-like"/>
    <property type="match status" value="1"/>
</dbReference>
<dbReference type="InterPro" id="IPR017853">
    <property type="entry name" value="GH"/>
</dbReference>
<keyword evidence="1" id="KW-0732">Signal</keyword>
<feature type="signal peptide" evidence="1">
    <location>
        <begin position="1"/>
        <end position="19"/>
    </location>
</feature>
<dbReference type="Proteomes" id="UP000759131">
    <property type="component" value="Unassembled WGS sequence"/>
</dbReference>
<name>A0A7R9L2C8_9ACAR</name>
<evidence type="ECO:0000256" key="1">
    <source>
        <dbReference type="SAM" id="SignalP"/>
    </source>
</evidence>
<feature type="chain" id="PRO_5035680029" description="Chitinase" evidence="1">
    <location>
        <begin position="20"/>
        <end position="320"/>
    </location>
</feature>
<dbReference type="InterPro" id="IPR052750">
    <property type="entry name" value="GH18_Chitinase"/>
</dbReference>
<dbReference type="PANTHER" id="PTHR42976:SF1">
    <property type="entry name" value="GH18 DOMAIN-CONTAINING PROTEIN-RELATED"/>
    <property type="match status" value="1"/>
</dbReference>